<accession>A0A1L3MP72</accession>
<dbReference type="EMBL" id="CP016020">
    <property type="protein sequence ID" value="APH04161.1"/>
    <property type="molecule type" value="Genomic_DNA"/>
</dbReference>
<organism evidence="1 2">
    <name type="scientific">Bacillus weihaiensis</name>
    <dbReference type="NCBI Taxonomy" id="1547283"/>
    <lineage>
        <taxon>Bacteria</taxon>
        <taxon>Bacillati</taxon>
        <taxon>Bacillota</taxon>
        <taxon>Bacilli</taxon>
        <taxon>Bacillales</taxon>
        <taxon>Bacillaceae</taxon>
        <taxon>Bacillus</taxon>
    </lineage>
</organism>
<name>A0A1L3MP72_9BACI</name>
<dbReference type="RefSeq" id="WP_072578953.1">
    <property type="nucleotide sequence ID" value="NZ_CP016020.1"/>
</dbReference>
<evidence type="ECO:0000313" key="1">
    <source>
        <dbReference type="EMBL" id="APH04161.1"/>
    </source>
</evidence>
<dbReference type="AlphaFoldDB" id="A0A1L3MP72"/>
<dbReference type="STRING" id="1547283.A9C19_05060"/>
<evidence type="ECO:0000313" key="2">
    <source>
        <dbReference type="Proteomes" id="UP000181936"/>
    </source>
</evidence>
<dbReference type="OrthoDB" id="2874522at2"/>
<keyword evidence="2" id="KW-1185">Reference proteome</keyword>
<proteinExistence type="predicted"/>
<dbReference type="Proteomes" id="UP000181936">
    <property type="component" value="Chromosome"/>
</dbReference>
<dbReference type="KEGG" id="bwh:A9C19_05060"/>
<reference evidence="1 2" key="1">
    <citation type="journal article" date="2016" name="Sci. Rep.">
        <title>Complete genome sequence and transcriptomic analysis of a novel marine strain Bacillus weihaiensis reveals the mechanism of brown algae degradation.</title>
        <authorList>
            <person name="Zhu Y."/>
            <person name="Chen P."/>
            <person name="Bao Y."/>
            <person name="Men Y."/>
            <person name="Zeng Y."/>
            <person name="Yang J."/>
            <person name="Sun J."/>
            <person name="Sun Y."/>
        </authorList>
    </citation>
    <scope>NUCLEOTIDE SEQUENCE [LARGE SCALE GENOMIC DNA]</scope>
    <source>
        <strain evidence="1 2">Alg07</strain>
    </source>
</reference>
<sequence length="97" mass="11159">MKQLYLSLKKAGLMFKGHTEQGEVDFIILETYENGTSTSVDINTLEVFFGDIEGNPTYKALSGSHTFKLEDTQYTRTAEEMGYQKYFDQWKKQGLLN</sequence>
<protein>
    <submittedName>
        <fullName evidence="1">Uncharacterized protein</fullName>
    </submittedName>
</protein>
<gene>
    <name evidence="1" type="ORF">A9C19_05060</name>
</gene>